<dbReference type="InterPro" id="IPR001308">
    <property type="entry name" value="ETF_a/FixB"/>
</dbReference>
<dbReference type="Proteomes" id="UP000030653">
    <property type="component" value="Unassembled WGS sequence"/>
</dbReference>
<protein>
    <recommendedName>
        <fullName evidence="11">Probable electron transfer flavoprotein subunit alpha</fullName>
    </recommendedName>
</protein>
<dbReference type="InterPro" id="IPR014729">
    <property type="entry name" value="Rossmann-like_a/b/a_fold"/>
</dbReference>
<evidence type="ECO:0000256" key="11">
    <source>
        <dbReference type="PIRNR" id="PIRNR000089"/>
    </source>
</evidence>
<feature type="binding site" evidence="12">
    <location>
        <begin position="259"/>
        <end position="260"/>
    </location>
    <ligand>
        <name>FAD</name>
        <dbReference type="ChEBI" id="CHEBI:57692"/>
    </ligand>
</feature>
<keyword evidence="15" id="KW-1185">Reference proteome</keyword>
<comment type="cofactor">
    <cofactor evidence="11 12">
        <name>FAD</name>
        <dbReference type="ChEBI" id="CHEBI:57692"/>
    </cofactor>
    <text evidence="11 12">Binds 1 FAD per dimer.</text>
</comment>
<dbReference type="InterPro" id="IPR018206">
    <property type="entry name" value="ETF_asu_C_CS"/>
</dbReference>
<dbReference type="CDD" id="cd01715">
    <property type="entry name" value="ETF_alpha"/>
    <property type="match status" value="1"/>
</dbReference>
<keyword evidence="8 11" id="KW-0249">Electron transport</keyword>
<dbReference type="PANTHER" id="PTHR43153:SF1">
    <property type="entry name" value="ELECTRON TRANSFER FLAVOPROTEIN SUBUNIT ALPHA, MITOCHONDRIAL"/>
    <property type="match status" value="1"/>
</dbReference>
<dbReference type="Pfam" id="PF00766">
    <property type="entry name" value="ETF_alpha"/>
    <property type="match status" value="1"/>
</dbReference>
<organism evidence="14 15">
    <name type="scientific">Dacryopinax primogenitus (strain DJM 731)</name>
    <name type="common">Brown rot fungus</name>
    <dbReference type="NCBI Taxonomy" id="1858805"/>
    <lineage>
        <taxon>Eukaryota</taxon>
        <taxon>Fungi</taxon>
        <taxon>Dikarya</taxon>
        <taxon>Basidiomycota</taxon>
        <taxon>Agaricomycotina</taxon>
        <taxon>Dacrymycetes</taxon>
        <taxon>Dacrymycetales</taxon>
        <taxon>Dacrymycetaceae</taxon>
        <taxon>Dacryopinax</taxon>
    </lineage>
</organism>
<feature type="binding site" evidence="12">
    <location>
        <begin position="273"/>
        <end position="277"/>
    </location>
    <ligand>
        <name>FAD</name>
        <dbReference type="ChEBI" id="CHEBI:57692"/>
    </ligand>
</feature>
<dbReference type="InterPro" id="IPR014730">
    <property type="entry name" value="ETF_a/b_N"/>
</dbReference>
<dbReference type="PROSITE" id="PS00696">
    <property type="entry name" value="ETF_ALPHA"/>
    <property type="match status" value="1"/>
</dbReference>
<dbReference type="HOGENOM" id="CLU_034178_0_1_1"/>
<evidence type="ECO:0000256" key="10">
    <source>
        <dbReference type="ARBA" id="ARBA00025416"/>
    </source>
</evidence>
<feature type="binding site" evidence="12">
    <location>
        <position position="311"/>
    </location>
    <ligand>
        <name>FAD</name>
        <dbReference type="ChEBI" id="CHEBI:57692"/>
    </ligand>
</feature>
<dbReference type="GO" id="GO:0050660">
    <property type="term" value="F:flavin adenine dinucleotide binding"/>
    <property type="evidence" value="ECO:0007669"/>
    <property type="project" value="InterPro"/>
</dbReference>
<evidence type="ECO:0000313" key="15">
    <source>
        <dbReference type="Proteomes" id="UP000030653"/>
    </source>
</evidence>
<evidence type="ECO:0000256" key="5">
    <source>
        <dbReference type="ARBA" id="ARBA00022630"/>
    </source>
</evidence>
<keyword evidence="5 11" id="KW-0285">Flavoprotein</keyword>
<dbReference type="STRING" id="1858805.M5FNG4"/>
<feature type="domain" description="Electron transfer flavoprotein alpha/beta-subunit N-terminal" evidence="13">
    <location>
        <begin position="25"/>
        <end position="209"/>
    </location>
</feature>
<evidence type="ECO:0000313" key="14">
    <source>
        <dbReference type="EMBL" id="EJT97400.1"/>
    </source>
</evidence>
<sequence>MFARSAHLLRPALARLYATPPHPSTLLYLEHASGKLTGGTLCALTAAKLLGGEITGVLMGSQTELDAVLPQARKLDGLTKILTSSSRLYVHSVPETTVPFFQKLVQDRGYTHLFSSTSSTSKSFLPRLAAQLDVQPISDVTSISVESGADIYTRPIYAGNAISTVKPTSDGLRIVTVRSTAFQQSGIGSSDVAVEDIAPAEPSEVQAEHLKTMTTESTRPELGSSDIVISGGRGLKSRANFDATLTPLADRLGAAIGASRAAVDAGYADNSLQVGQTGKIVAPSLYIAIGISGAIQHLAGMKDSKFIVAINKDPDAPIFQVADGGLEADLFDAVPELLTKLPERK</sequence>
<evidence type="ECO:0000256" key="12">
    <source>
        <dbReference type="PIRSR" id="PIRSR000089-1"/>
    </source>
</evidence>
<comment type="function">
    <text evidence="10 11">The electron transfer flavoprotein serves as a specific electron acceptor for several dehydrogenases, including five acyl-CoA dehydrogenases, glutaryl-CoA and sarcosine dehydrogenase. It transfers the electrons to the main mitochondrial respiratory chain via ETF-ubiquinone oxidoreductase (ETF dehydrogenase).</text>
</comment>
<dbReference type="InterPro" id="IPR014731">
    <property type="entry name" value="ETF_asu_C"/>
</dbReference>
<feature type="binding site" evidence="12">
    <location>
        <position position="233"/>
    </location>
    <ligand>
        <name>FAD</name>
        <dbReference type="ChEBI" id="CHEBI:57692"/>
    </ligand>
</feature>
<evidence type="ECO:0000256" key="7">
    <source>
        <dbReference type="ARBA" id="ARBA00022946"/>
    </source>
</evidence>
<reference evidence="14 15" key="1">
    <citation type="journal article" date="2012" name="Science">
        <title>The Paleozoic origin of enzymatic lignin decomposition reconstructed from 31 fungal genomes.</title>
        <authorList>
            <person name="Floudas D."/>
            <person name="Binder M."/>
            <person name="Riley R."/>
            <person name="Barry K."/>
            <person name="Blanchette R.A."/>
            <person name="Henrissat B."/>
            <person name="Martinez A.T."/>
            <person name="Otillar R."/>
            <person name="Spatafora J.W."/>
            <person name="Yadav J.S."/>
            <person name="Aerts A."/>
            <person name="Benoit I."/>
            <person name="Boyd A."/>
            <person name="Carlson A."/>
            <person name="Copeland A."/>
            <person name="Coutinho P.M."/>
            <person name="de Vries R.P."/>
            <person name="Ferreira P."/>
            <person name="Findley K."/>
            <person name="Foster B."/>
            <person name="Gaskell J."/>
            <person name="Glotzer D."/>
            <person name="Gorecki P."/>
            <person name="Heitman J."/>
            <person name="Hesse C."/>
            <person name="Hori C."/>
            <person name="Igarashi K."/>
            <person name="Jurgens J.A."/>
            <person name="Kallen N."/>
            <person name="Kersten P."/>
            <person name="Kohler A."/>
            <person name="Kuees U."/>
            <person name="Kumar T.K.A."/>
            <person name="Kuo A."/>
            <person name="LaButti K."/>
            <person name="Larrondo L.F."/>
            <person name="Lindquist E."/>
            <person name="Ling A."/>
            <person name="Lombard V."/>
            <person name="Lucas S."/>
            <person name="Lundell T."/>
            <person name="Martin R."/>
            <person name="McLaughlin D.J."/>
            <person name="Morgenstern I."/>
            <person name="Morin E."/>
            <person name="Murat C."/>
            <person name="Nagy L.G."/>
            <person name="Nolan M."/>
            <person name="Ohm R.A."/>
            <person name="Patyshakuliyeva A."/>
            <person name="Rokas A."/>
            <person name="Ruiz-Duenas F.J."/>
            <person name="Sabat G."/>
            <person name="Salamov A."/>
            <person name="Samejima M."/>
            <person name="Schmutz J."/>
            <person name="Slot J.C."/>
            <person name="St John F."/>
            <person name="Stenlid J."/>
            <person name="Sun H."/>
            <person name="Sun S."/>
            <person name="Syed K."/>
            <person name="Tsang A."/>
            <person name="Wiebenga A."/>
            <person name="Young D."/>
            <person name="Pisabarro A."/>
            <person name="Eastwood D.C."/>
            <person name="Martin F."/>
            <person name="Cullen D."/>
            <person name="Grigoriev I.V."/>
            <person name="Hibbett D.S."/>
        </authorList>
    </citation>
    <scope>NUCLEOTIDE SEQUENCE [LARGE SCALE GENOMIC DNA]</scope>
    <source>
        <strain evidence="14 15">DJM-731 SS1</strain>
    </source>
</reference>
<dbReference type="SMART" id="SM00893">
    <property type="entry name" value="ETF"/>
    <property type="match status" value="1"/>
</dbReference>
<evidence type="ECO:0000256" key="3">
    <source>
        <dbReference type="ARBA" id="ARBA00011355"/>
    </source>
</evidence>
<evidence type="ECO:0000256" key="4">
    <source>
        <dbReference type="ARBA" id="ARBA00022448"/>
    </source>
</evidence>
<dbReference type="InterPro" id="IPR033947">
    <property type="entry name" value="ETF_alpha_N"/>
</dbReference>
<dbReference type="EMBL" id="JH795877">
    <property type="protein sequence ID" value="EJT97400.1"/>
    <property type="molecule type" value="Genomic_DNA"/>
</dbReference>
<evidence type="ECO:0000256" key="1">
    <source>
        <dbReference type="ARBA" id="ARBA00004305"/>
    </source>
</evidence>
<dbReference type="InterPro" id="IPR029035">
    <property type="entry name" value="DHS-like_NAD/FAD-binding_dom"/>
</dbReference>
<proteinExistence type="inferred from homology"/>
<dbReference type="Pfam" id="PF01012">
    <property type="entry name" value="ETF"/>
    <property type="match status" value="1"/>
</dbReference>
<dbReference type="OMA" id="WRPYAEQ"/>
<dbReference type="GeneID" id="63691772"/>
<keyword evidence="6 11" id="KW-0274">FAD</keyword>
<gene>
    <name evidence="14" type="ORF">DACRYDRAFT_84966</name>
</gene>
<dbReference type="GO" id="GO:0005759">
    <property type="term" value="C:mitochondrial matrix"/>
    <property type="evidence" value="ECO:0007669"/>
    <property type="project" value="UniProtKB-SubCell"/>
</dbReference>
<dbReference type="PIRSF" id="PIRSF000089">
    <property type="entry name" value="Electra_flavoP_a"/>
    <property type="match status" value="1"/>
</dbReference>
<dbReference type="RefSeq" id="XP_040624298.1">
    <property type="nucleotide sequence ID" value="XM_040776710.1"/>
</dbReference>
<dbReference type="SUPFAM" id="SSF52402">
    <property type="entry name" value="Adenine nucleotide alpha hydrolases-like"/>
    <property type="match status" value="1"/>
</dbReference>
<evidence type="ECO:0000256" key="9">
    <source>
        <dbReference type="ARBA" id="ARBA00023128"/>
    </source>
</evidence>
<comment type="subunit">
    <text evidence="3 11">Heterodimer of an alpha and a beta subunit.</text>
</comment>
<accession>M5FNG4</accession>
<dbReference type="Gene3D" id="3.40.50.620">
    <property type="entry name" value="HUPs"/>
    <property type="match status" value="1"/>
</dbReference>
<evidence type="ECO:0000259" key="13">
    <source>
        <dbReference type="SMART" id="SM00893"/>
    </source>
</evidence>
<evidence type="ECO:0000256" key="8">
    <source>
        <dbReference type="ARBA" id="ARBA00022982"/>
    </source>
</evidence>
<dbReference type="SUPFAM" id="SSF52467">
    <property type="entry name" value="DHS-like NAD/FAD-binding domain"/>
    <property type="match status" value="1"/>
</dbReference>
<feature type="binding site" evidence="12">
    <location>
        <begin position="290"/>
        <end position="297"/>
    </location>
    <ligand>
        <name>FAD</name>
        <dbReference type="ChEBI" id="CHEBI:57692"/>
    </ligand>
</feature>
<keyword evidence="9 11" id="KW-0496">Mitochondrion</keyword>
<name>M5FNG4_DACPD</name>
<dbReference type="GO" id="GO:0033539">
    <property type="term" value="P:fatty acid beta-oxidation using acyl-CoA dehydrogenase"/>
    <property type="evidence" value="ECO:0007669"/>
    <property type="project" value="TreeGrafter"/>
</dbReference>
<keyword evidence="7" id="KW-0809">Transit peptide</keyword>
<comment type="subcellular location">
    <subcellularLocation>
        <location evidence="1 11">Mitochondrion matrix</location>
    </subcellularLocation>
</comment>
<dbReference type="Gene3D" id="3.40.50.1220">
    <property type="entry name" value="TPP-binding domain"/>
    <property type="match status" value="1"/>
</dbReference>
<comment type="similarity">
    <text evidence="2 11">Belongs to the ETF alpha-subunit/FixB family.</text>
</comment>
<dbReference type="AlphaFoldDB" id="M5FNG4"/>
<evidence type="ECO:0000256" key="2">
    <source>
        <dbReference type="ARBA" id="ARBA00005817"/>
    </source>
</evidence>
<dbReference type="FunFam" id="3.40.50.1220:FF:000001">
    <property type="entry name" value="Electron transfer flavoprotein, alpha subunit"/>
    <property type="match status" value="1"/>
</dbReference>
<dbReference type="PANTHER" id="PTHR43153">
    <property type="entry name" value="ELECTRON TRANSFER FLAVOPROTEIN ALPHA"/>
    <property type="match status" value="1"/>
</dbReference>
<evidence type="ECO:0000256" key="6">
    <source>
        <dbReference type="ARBA" id="ARBA00022827"/>
    </source>
</evidence>
<dbReference type="OrthoDB" id="1715808at2759"/>
<dbReference type="GO" id="GO:0009055">
    <property type="term" value="F:electron transfer activity"/>
    <property type="evidence" value="ECO:0007669"/>
    <property type="project" value="InterPro"/>
</dbReference>
<keyword evidence="4 11" id="KW-0813">Transport</keyword>